<proteinExistence type="predicted"/>
<dbReference type="RefSeq" id="WP_242943172.1">
    <property type="nucleotide sequence ID" value="NZ_FOCG01000003.1"/>
</dbReference>
<dbReference type="STRING" id="474960.SAMN05216180_2622"/>
<organism evidence="1 2">
    <name type="scientific">Hydrogenoanaerobacterium saccharovorans</name>
    <dbReference type="NCBI Taxonomy" id="474960"/>
    <lineage>
        <taxon>Bacteria</taxon>
        <taxon>Bacillati</taxon>
        <taxon>Bacillota</taxon>
        <taxon>Clostridia</taxon>
        <taxon>Eubacteriales</taxon>
        <taxon>Oscillospiraceae</taxon>
        <taxon>Hydrogenoanaerobacterium</taxon>
    </lineage>
</organism>
<dbReference type="Proteomes" id="UP000199158">
    <property type="component" value="Unassembled WGS sequence"/>
</dbReference>
<dbReference type="Pfam" id="PF20116">
    <property type="entry name" value="DUF6506"/>
    <property type="match status" value="1"/>
</dbReference>
<dbReference type="AlphaFoldDB" id="A0A1H8DI07"/>
<evidence type="ECO:0000313" key="2">
    <source>
        <dbReference type="Proteomes" id="UP000199158"/>
    </source>
</evidence>
<keyword evidence="2" id="KW-1185">Reference proteome</keyword>
<name>A0A1H8DI07_9FIRM</name>
<dbReference type="InterPro" id="IPR045441">
    <property type="entry name" value="DUF6506"/>
</dbReference>
<gene>
    <name evidence="1" type="ORF">SAMN05216180_2622</name>
</gene>
<protein>
    <submittedName>
        <fullName evidence="1">Uncharacterized protein</fullName>
    </submittedName>
</protein>
<accession>A0A1H8DI07</accession>
<reference evidence="1 2" key="1">
    <citation type="submission" date="2016-10" db="EMBL/GenBank/DDBJ databases">
        <authorList>
            <person name="de Groot N.N."/>
        </authorList>
    </citation>
    <scope>NUCLEOTIDE SEQUENCE [LARGE SCALE GENOMIC DNA]</scope>
    <source>
        <strain evidence="1 2">CGMCC 1.5070</strain>
    </source>
</reference>
<sequence>MEKKKYAFMLLGAQYNPAQHCAHFETQGMDTYIVTVSSFEQAYEAVKKLDNMGVGALEVCGAFGEERAKELIALTDGRMAIGFVTHLPEQDELFYSFFGN</sequence>
<dbReference type="EMBL" id="FOCG01000003">
    <property type="protein sequence ID" value="SEN06972.1"/>
    <property type="molecule type" value="Genomic_DNA"/>
</dbReference>
<evidence type="ECO:0000313" key="1">
    <source>
        <dbReference type="EMBL" id="SEN06972.1"/>
    </source>
</evidence>